<dbReference type="PANTHER" id="PTHR43280">
    <property type="entry name" value="ARAC-FAMILY TRANSCRIPTIONAL REGULATOR"/>
    <property type="match status" value="1"/>
</dbReference>
<dbReference type="SMART" id="SM00342">
    <property type="entry name" value="HTH_ARAC"/>
    <property type="match status" value="1"/>
</dbReference>
<dbReference type="PATRIC" id="fig|558151.6.peg.667"/>
<protein>
    <recommendedName>
        <fullName evidence="4">HTH araC/xylS-type domain-containing protein</fullName>
    </recommendedName>
</protein>
<dbReference type="SUPFAM" id="SSF46689">
    <property type="entry name" value="Homeodomain-like"/>
    <property type="match status" value="1"/>
</dbReference>
<keyword evidence="3" id="KW-0804">Transcription</keyword>
<dbReference type="GO" id="GO:0043565">
    <property type="term" value="F:sequence-specific DNA binding"/>
    <property type="evidence" value="ECO:0007669"/>
    <property type="project" value="InterPro"/>
</dbReference>
<dbReference type="PROSITE" id="PS01124">
    <property type="entry name" value="HTH_ARAC_FAMILY_2"/>
    <property type="match status" value="1"/>
</dbReference>
<proteinExistence type="predicted"/>
<dbReference type="Proteomes" id="UP000036261">
    <property type="component" value="Unassembled WGS sequence"/>
</dbReference>
<dbReference type="PRINTS" id="PR00032">
    <property type="entry name" value="HTHARAC"/>
</dbReference>
<organism evidence="5 6">
    <name type="scientific">Chryseobacterium angstadtii</name>
    <dbReference type="NCBI Taxonomy" id="558151"/>
    <lineage>
        <taxon>Bacteria</taxon>
        <taxon>Pseudomonadati</taxon>
        <taxon>Bacteroidota</taxon>
        <taxon>Flavobacteriia</taxon>
        <taxon>Flavobacteriales</taxon>
        <taxon>Weeksellaceae</taxon>
        <taxon>Chryseobacterium group</taxon>
        <taxon>Chryseobacterium</taxon>
    </lineage>
</organism>
<evidence type="ECO:0000259" key="4">
    <source>
        <dbReference type="PROSITE" id="PS01124"/>
    </source>
</evidence>
<evidence type="ECO:0000256" key="1">
    <source>
        <dbReference type="ARBA" id="ARBA00023015"/>
    </source>
</evidence>
<dbReference type="InterPro" id="IPR018060">
    <property type="entry name" value="HTH_AraC"/>
</dbReference>
<evidence type="ECO:0000256" key="2">
    <source>
        <dbReference type="ARBA" id="ARBA00023125"/>
    </source>
</evidence>
<name>A0A0J7IKH5_9FLAO</name>
<dbReference type="EMBL" id="LFND01000001">
    <property type="protein sequence ID" value="KMQ66546.1"/>
    <property type="molecule type" value="Genomic_DNA"/>
</dbReference>
<evidence type="ECO:0000256" key="3">
    <source>
        <dbReference type="ARBA" id="ARBA00023163"/>
    </source>
</evidence>
<dbReference type="PANTHER" id="PTHR43280:SF32">
    <property type="entry name" value="TRANSCRIPTIONAL REGULATORY PROTEIN"/>
    <property type="match status" value="1"/>
</dbReference>
<dbReference type="AlphaFoldDB" id="A0A0J7IKH5"/>
<keyword evidence="1" id="KW-0805">Transcription regulation</keyword>
<sequence length="290" mass="33471">MNVPEKQIPIHHLTSENFQFTTLETGHPEKFNDIHRHNFFEIIWFIRVHENSRVELDFENHHLHNNQICIIAPGQVFNMKLKGEKGYVLAVSREIFKEACDIEMILTAGTIPFTLDLQSVEACNTVISLIEKEYEGPSRIGLLKTYLRAFCIMITDQINRQDSSINGRQRIEDLVSLIEENYLVQRETGFYAEQIGISTHHLNDIVRLSRGTTVKKMIAQRLVLEAKRELSFGALTVKEIAFKLGFSDASYFSRFFKKHTGQNPDRFKNTKELSPEYPFKQEGVCSKACS</sequence>
<dbReference type="RefSeq" id="WP_048505148.1">
    <property type="nucleotide sequence ID" value="NZ_LFND01000001.1"/>
</dbReference>
<dbReference type="OrthoDB" id="1096411at2"/>
<accession>A0A0J7IKH5</accession>
<keyword evidence="2" id="KW-0238">DNA-binding</keyword>
<evidence type="ECO:0000313" key="5">
    <source>
        <dbReference type="EMBL" id="KMQ66546.1"/>
    </source>
</evidence>
<gene>
    <name evidence="5" type="ORF">ACM46_03180</name>
</gene>
<keyword evidence="6" id="KW-1185">Reference proteome</keyword>
<feature type="domain" description="HTH araC/xylS-type" evidence="4">
    <location>
        <begin position="172"/>
        <end position="270"/>
    </location>
</feature>
<dbReference type="InterPro" id="IPR020449">
    <property type="entry name" value="Tscrpt_reg_AraC-type_HTH"/>
</dbReference>
<reference evidence="5 6" key="1">
    <citation type="journal article" date="2013" name="Int. J. Syst. Evol. Microbiol.">
        <title>Chryseobacterium angstadtii sp. nov., isolated from a newt tank.</title>
        <authorList>
            <person name="Kirk K.E."/>
            <person name="Hoffman J.A."/>
            <person name="Smith K.A."/>
            <person name="Strahan B.L."/>
            <person name="Failor K.C."/>
            <person name="Krebs J.E."/>
            <person name="Gale A.N."/>
            <person name="Do T.D."/>
            <person name="Sontag T.C."/>
            <person name="Batties A.M."/>
            <person name="Mistiszyn K."/>
            <person name="Newman J.D."/>
        </authorList>
    </citation>
    <scope>NUCLEOTIDE SEQUENCE [LARGE SCALE GENOMIC DNA]</scope>
    <source>
        <strain evidence="5 6">KM</strain>
    </source>
</reference>
<comment type="caution">
    <text evidence="5">The sequence shown here is derived from an EMBL/GenBank/DDBJ whole genome shotgun (WGS) entry which is preliminary data.</text>
</comment>
<dbReference type="Pfam" id="PF12833">
    <property type="entry name" value="HTH_18"/>
    <property type="match status" value="1"/>
</dbReference>
<evidence type="ECO:0000313" key="6">
    <source>
        <dbReference type="Proteomes" id="UP000036261"/>
    </source>
</evidence>
<dbReference type="Gene3D" id="1.10.10.60">
    <property type="entry name" value="Homeodomain-like"/>
    <property type="match status" value="1"/>
</dbReference>
<dbReference type="GO" id="GO:0003700">
    <property type="term" value="F:DNA-binding transcription factor activity"/>
    <property type="evidence" value="ECO:0007669"/>
    <property type="project" value="InterPro"/>
</dbReference>
<dbReference type="STRING" id="558151.ACM46_03180"/>
<dbReference type="InterPro" id="IPR009057">
    <property type="entry name" value="Homeodomain-like_sf"/>
</dbReference>